<dbReference type="GO" id="GO:0006361">
    <property type="term" value="P:transcription initiation at RNA polymerase I promoter"/>
    <property type="evidence" value="ECO:0007669"/>
    <property type="project" value="TreeGrafter"/>
</dbReference>
<dbReference type="PANTHER" id="PTHR28079">
    <property type="entry name" value="RNA POLYMERASE I-SPECIFIC TRANSCRIPTION INITIATION FACTOR RRN5"/>
    <property type="match status" value="1"/>
</dbReference>
<dbReference type="Proteomes" id="UP000191285">
    <property type="component" value="Unassembled WGS sequence"/>
</dbReference>
<evidence type="ECO:0000313" key="3">
    <source>
        <dbReference type="Proteomes" id="UP000191285"/>
    </source>
</evidence>
<feature type="compositionally biased region" description="Low complexity" evidence="1">
    <location>
        <begin position="765"/>
        <end position="774"/>
    </location>
</feature>
<feature type="compositionally biased region" description="Polar residues" evidence="1">
    <location>
        <begin position="607"/>
        <end position="617"/>
    </location>
</feature>
<feature type="compositionally biased region" description="Basic and acidic residues" evidence="1">
    <location>
        <begin position="467"/>
        <end position="478"/>
    </location>
</feature>
<evidence type="ECO:0008006" key="4">
    <source>
        <dbReference type="Google" id="ProtNLM"/>
    </source>
</evidence>
<dbReference type="PANTHER" id="PTHR28079:SF1">
    <property type="entry name" value="RNA POLYMERASE I-SPECIFIC TRANSCRIPTION INITIATION FACTOR RRN5"/>
    <property type="match status" value="1"/>
</dbReference>
<dbReference type="InterPro" id="IPR009057">
    <property type="entry name" value="Homeodomain-like_sf"/>
</dbReference>
<feature type="compositionally biased region" description="Low complexity" evidence="1">
    <location>
        <begin position="33"/>
        <end position="42"/>
    </location>
</feature>
<accession>A0A1V6TAP4</accession>
<dbReference type="EMBL" id="MLKD01000009">
    <property type="protein sequence ID" value="OQE23030.1"/>
    <property type="molecule type" value="Genomic_DNA"/>
</dbReference>
<feature type="compositionally biased region" description="Acidic residues" evidence="1">
    <location>
        <begin position="619"/>
        <end position="633"/>
    </location>
</feature>
<dbReference type="GO" id="GO:0000182">
    <property type="term" value="F:rDNA binding"/>
    <property type="evidence" value="ECO:0007669"/>
    <property type="project" value="TreeGrafter"/>
</dbReference>
<dbReference type="OrthoDB" id="2240312at2759"/>
<feature type="compositionally biased region" description="Acidic residues" evidence="1">
    <location>
        <begin position="676"/>
        <end position="687"/>
    </location>
</feature>
<organism evidence="2 3">
    <name type="scientific">Penicillium steckii</name>
    <dbReference type="NCBI Taxonomy" id="303698"/>
    <lineage>
        <taxon>Eukaryota</taxon>
        <taxon>Fungi</taxon>
        <taxon>Dikarya</taxon>
        <taxon>Ascomycota</taxon>
        <taxon>Pezizomycotina</taxon>
        <taxon>Eurotiomycetes</taxon>
        <taxon>Eurotiomycetidae</taxon>
        <taxon>Eurotiales</taxon>
        <taxon>Aspergillaceae</taxon>
        <taxon>Penicillium</taxon>
    </lineage>
</organism>
<dbReference type="GO" id="GO:0042790">
    <property type="term" value="P:nucleolar large rRNA transcription by RNA polymerase I"/>
    <property type="evidence" value="ECO:0007669"/>
    <property type="project" value="InterPro"/>
</dbReference>
<feature type="compositionally biased region" description="Acidic residues" evidence="1">
    <location>
        <begin position="428"/>
        <end position="445"/>
    </location>
</feature>
<dbReference type="GO" id="GO:0001181">
    <property type="term" value="F:RNA polymerase I general transcription initiation factor activity"/>
    <property type="evidence" value="ECO:0007669"/>
    <property type="project" value="TreeGrafter"/>
</dbReference>
<evidence type="ECO:0000256" key="1">
    <source>
        <dbReference type="SAM" id="MobiDB-lite"/>
    </source>
</evidence>
<protein>
    <recommendedName>
        <fullName evidence="4">Myb-like domain-containing protein</fullName>
    </recommendedName>
</protein>
<sequence>MSTSSSYEPDEDESEFESDFAPRRARQSKPNSRVRSVRSSPVGLGGRSGSEELSEPEDPDKLLEERFEALNQLHEDIQPHSLEAYAKLLTEVEKDCDPTNVKEDDELLNVTRDGVVEWTATEKEILYNVLDRKGFNGIKDIAIAIGTKSELEVLEHLRVVQKTIREQLNQRRLKFITTVEIPAAAEFSEDYCAEEGKYARYLALQENIQHAHDSKLLYADYSIIRETEAQALANADINTPLKGDLNRAVGLLNMPTWISLSKDFFMNFGGEMEDNHWTKIAETDEETPSIAADAIMDFSALAISLTRRFIQSTIFMAESRIRTMDRISEAPRDVKYADVKNALEVMGLKRKRPSFVDIVRRNRIAIGAFAPQRLHATQAVSYDQAEEVLGYGDKEFYKAAHTLEHGTVSNKETEIRTDENELDYMDEAEDEAEEEFEIEHEENDEDMHNDGQTEPSHPATSQNPELPHPETSEDHQLAEDQEEEQADNIDHERSRQEELRLWQMFAKPPPPSLLIPIIPLVTQPKAETDDEKDDLALHGVHERRTQEDIVNWRDRTLYHGEWEQYGSDLEELADELAENTRKRRRVEAGDRAENEEKQEVINKDTPAVSQPQLSTAIVESEDDSENDGSESDEDHTREAESQTNESDYPRAASAHQSAPSPRKSTRLHRDSLTKPEDEENEAGDEISSDSSSDSDSSASASKPNHKTNNPASKKKNQIENISADSSSSESTSNPKQSPSKTNNSKKAPPPTPTPNTNPEDDISTDSDSSISDSTSHIDAMDLDEDFHAQIPPTGFM</sequence>
<dbReference type="InterPro" id="IPR039601">
    <property type="entry name" value="Rrn5"/>
</dbReference>
<feature type="compositionally biased region" description="Basic and acidic residues" evidence="1">
    <location>
        <begin position="586"/>
        <end position="602"/>
    </location>
</feature>
<gene>
    <name evidence="2" type="ORF">PENSTE_c009G07978</name>
</gene>
<dbReference type="GO" id="GO:0000500">
    <property type="term" value="C:RNA polymerase I upstream activating factor complex"/>
    <property type="evidence" value="ECO:0007669"/>
    <property type="project" value="InterPro"/>
</dbReference>
<feature type="region of interest" description="Disordered" evidence="1">
    <location>
        <begin position="1"/>
        <end position="59"/>
    </location>
</feature>
<keyword evidence="3" id="KW-1185">Reference proteome</keyword>
<feature type="region of interest" description="Disordered" evidence="1">
    <location>
        <begin position="428"/>
        <end position="494"/>
    </location>
</feature>
<dbReference type="STRING" id="303698.A0A1V6TAP4"/>
<feature type="compositionally biased region" description="Polar residues" evidence="1">
    <location>
        <begin position="452"/>
        <end position="464"/>
    </location>
</feature>
<feature type="region of interest" description="Disordered" evidence="1">
    <location>
        <begin position="580"/>
        <end position="796"/>
    </location>
</feature>
<feature type="compositionally biased region" description="Low complexity" evidence="1">
    <location>
        <begin position="722"/>
        <end position="746"/>
    </location>
</feature>
<name>A0A1V6TAP4_9EURO</name>
<comment type="caution">
    <text evidence="2">The sequence shown here is derived from an EMBL/GenBank/DDBJ whole genome shotgun (WGS) entry which is preliminary data.</text>
</comment>
<dbReference type="AlphaFoldDB" id="A0A1V6TAP4"/>
<proteinExistence type="predicted"/>
<reference evidence="3" key="1">
    <citation type="journal article" date="2017" name="Nat. Microbiol.">
        <title>Global analysis of biosynthetic gene clusters reveals vast potential of secondary metabolite production in Penicillium species.</title>
        <authorList>
            <person name="Nielsen J.C."/>
            <person name="Grijseels S."/>
            <person name="Prigent S."/>
            <person name="Ji B."/>
            <person name="Dainat J."/>
            <person name="Nielsen K.F."/>
            <person name="Frisvad J.C."/>
            <person name="Workman M."/>
            <person name="Nielsen J."/>
        </authorList>
    </citation>
    <scope>NUCLEOTIDE SEQUENCE [LARGE SCALE GENOMIC DNA]</scope>
    <source>
        <strain evidence="3">IBT 24891</strain>
    </source>
</reference>
<evidence type="ECO:0000313" key="2">
    <source>
        <dbReference type="EMBL" id="OQE23030.1"/>
    </source>
</evidence>
<feature type="compositionally biased region" description="Acidic residues" evidence="1">
    <location>
        <begin position="8"/>
        <end position="18"/>
    </location>
</feature>
<dbReference type="SUPFAM" id="SSF46689">
    <property type="entry name" value="Homeodomain-like"/>
    <property type="match status" value="1"/>
</dbReference>
<feature type="compositionally biased region" description="Low complexity" evidence="1">
    <location>
        <begin position="688"/>
        <end position="701"/>
    </location>
</feature>